<protein>
    <recommendedName>
        <fullName evidence="4">G protein-coupled receptor</fullName>
    </recommendedName>
</protein>
<dbReference type="Proteomes" id="UP001432322">
    <property type="component" value="Unassembled WGS sequence"/>
</dbReference>
<reference evidence="2" key="1">
    <citation type="submission" date="2023-10" db="EMBL/GenBank/DDBJ databases">
        <title>Genome assembly of Pristionchus species.</title>
        <authorList>
            <person name="Yoshida K."/>
            <person name="Sommer R.J."/>
        </authorList>
    </citation>
    <scope>NUCLEOTIDE SEQUENCE</scope>
    <source>
        <strain evidence="2">RS5133</strain>
    </source>
</reference>
<keyword evidence="1" id="KW-0472">Membrane</keyword>
<evidence type="ECO:0000313" key="3">
    <source>
        <dbReference type="Proteomes" id="UP001432322"/>
    </source>
</evidence>
<organism evidence="2 3">
    <name type="scientific">Pristionchus fissidentatus</name>
    <dbReference type="NCBI Taxonomy" id="1538716"/>
    <lineage>
        <taxon>Eukaryota</taxon>
        <taxon>Metazoa</taxon>
        <taxon>Ecdysozoa</taxon>
        <taxon>Nematoda</taxon>
        <taxon>Chromadorea</taxon>
        <taxon>Rhabditida</taxon>
        <taxon>Rhabditina</taxon>
        <taxon>Diplogasteromorpha</taxon>
        <taxon>Diplogasteroidea</taxon>
        <taxon>Neodiplogasteridae</taxon>
        <taxon>Pristionchus</taxon>
    </lineage>
</organism>
<evidence type="ECO:0000256" key="1">
    <source>
        <dbReference type="SAM" id="Phobius"/>
    </source>
</evidence>
<feature type="transmembrane region" description="Helical" evidence="1">
    <location>
        <begin position="97"/>
        <end position="115"/>
    </location>
</feature>
<keyword evidence="1" id="KW-1133">Transmembrane helix</keyword>
<sequence>LSGSHRSRPPLFSRSRPYSPQTVSLFNRTSTLNGSWICASIRMIITTFFVENDHPQVGWITMIACNAPPYAVCFLYRYQVVLLPGSRLKLSRTTKTVLVVILYIYFFSHGIVLWVRMCLVFKIHHFTITELSNWPPSISASVNCFNENILIPVYMMTISVCLCIITLTAIFEEV</sequence>
<dbReference type="EMBL" id="BTSY01000004">
    <property type="protein sequence ID" value="GMT23206.1"/>
    <property type="molecule type" value="Genomic_DNA"/>
</dbReference>
<comment type="caution">
    <text evidence="2">The sequence shown here is derived from an EMBL/GenBank/DDBJ whole genome shotgun (WGS) entry which is preliminary data.</text>
</comment>
<evidence type="ECO:0008006" key="4">
    <source>
        <dbReference type="Google" id="ProtNLM"/>
    </source>
</evidence>
<feature type="transmembrane region" description="Helical" evidence="1">
    <location>
        <begin position="149"/>
        <end position="171"/>
    </location>
</feature>
<keyword evidence="1" id="KW-0812">Transmembrane</keyword>
<keyword evidence="3" id="KW-1185">Reference proteome</keyword>
<accession>A0AAV5VU19</accession>
<name>A0AAV5VU19_9BILA</name>
<dbReference type="AlphaFoldDB" id="A0AAV5VU19"/>
<gene>
    <name evidence="2" type="ORF">PFISCL1PPCAC_14503</name>
</gene>
<feature type="non-terminal residue" evidence="2">
    <location>
        <position position="1"/>
    </location>
</feature>
<feature type="transmembrane region" description="Helical" evidence="1">
    <location>
        <begin position="56"/>
        <end position="76"/>
    </location>
</feature>
<proteinExistence type="predicted"/>
<evidence type="ECO:0000313" key="2">
    <source>
        <dbReference type="EMBL" id="GMT23206.1"/>
    </source>
</evidence>